<feature type="compositionally biased region" description="Basic and acidic residues" evidence="1">
    <location>
        <begin position="272"/>
        <end position="282"/>
    </location>
</feature>
<feature type="compositionally biased region" description="Basic residues" evidence="1">
    <location>
        <begin position="44"/>
        <end position="54"/>
    </location>
</feature>
<feature type="region of interest" description="Disordered" evidence="1">
    <location>
        <begin position="177"/>
        <end position="222"/>
    </location>
</feature>
<gene>
    <name evidence="2" type="ORF">OAUR00152_LOCUS34620</name>
</gene>
<feature type="region of interest" description="Disordered" evidence="1">
    <location>
        <begin position="257"/>
        <end position="397"/>
    </location>
</feature>
<accession>A0A7S4JVP6</accession>
<evidence type="ECO:0000256" key="1">
    <source>
        <dbReference type="SAM" id="MobiDB-lite"/>
    </source>
</evidence>
<feature type="compositionally biased region" description="Polar residues" evidence="1">
    <location>
        <begin position="209"/>
        <end position="218"/>
    </location>
</feature>
<name>A0A7S4JVP6_9STRA</name>
<feature type="compositionally biased region" description="Basic and acidic residues" evidence="1">
    <location>
        <begin position="178"/>
        <end position="199"/>
    </location>
</feature>
<proteinExistence type="predicted"/>
<feature type="compositionally biased region" description="Gly residues" evidence="1">
    <location>
        <begin position="337"/>
        <end position="357"/>
    </location>
</feature>
<sequence>MGGESKNVFNTGAWPPVEPADEKDTPDERGVETVPSKESLRSDRKSRKHGKSRGRGAAAEHAPQSDTDEGSFTGSESSYSGDADDDDGSSIDGTSPAVIAQVSELLNYVYGKTSVPGQIDRVSTIMRAYEGREAVLLELLETKALIKANTEPEDGRSFGMEGGEELPERLRTSMALQQREKGAGNSATHERSGSERRGAGAEGLDSPVSGLTTINSPNQRDDLGGVMAAAAHRHHGGRGGGRGLEKGSQGMEMAAPADLGASGSLESASSVEYHHSPAKENRPQPQSHHPQQQPTVAETPAKAAVALEGGGGGTTHKKKKGIFGSIFKKKSKKDKGGGGGAADGGAPAGGGGGGAAAGGFPTSDGGSSSRKSSSRMLSPKNGKRGQLLSRVESEGSI</sequence>
<evidence type="ECO:0000313" key="2">
    <source>
        <dbReference type="EMBL" id="CAE2275583.1"/>
    </source>
</evidence>
<reference evidence="2" key="1">
    <citation type="submission" date="2021-01" db="EMBL/GenBank/DDBJ databases">
        <authorList>
            <person name="Corre E."/>
            <person name="Pelletier E."/>
            <person name="Niang G."/>
            <person name="Scheremetjew M."/>
            <person name="Finn R."/>
            <person name="Kale V."/>
            <person name="Holt S."/>
            <person name="Cochrane G."/>
            <person name="Meng A."/>
            <person name="Brown T."/>
            <person name="Cohen L."/>
        </authorList>
    </citation>
    <scope>NUCLEOTIDE SEQUENCE</scope>
    <source>
        <strain evidence="2">Isolate 1302-5</strain>
    </source>
</reference>
<organism evidence="2">
    <name type="scientific">Odontella aurita</name>
    <dbReference type="NCBI Taxonomy" id="265563"/>
    <lineage>
        <taxon>Eukaryota</taxon>
        <taxon>Sar</taxon>
        <taxon>Stramenopiles</taxon>
        <taxon>Ochrophyta</taxon>
        <taxon>Bacillariophyta</taxon>
        <taxon>Mediophyceae</taxon>
        <taxon>Biddulphiophycidae</taxon>
        <taxon>Eupodiscales</taxon>
        <taxon>Odontellaceae</taxon>
        <taxon>Odontella</taxon>
    </lineage>
</organism>
<feature type="compositionally biased region" description="Low complexity" evidence="1">
    <location>
        <begin position="259"/>
        <end position="271"/>
    </location>
</feature>
<protein>
    <submittedName>
        <fullName evidence="2">Uncharacterized protein</fullName>
    </submittedName>
</protein>
<feature type="region of interest" description="Disordered" evidence="1">
    <location>
        <begin position="1"/>
        <end position="95"/>
    </location>
</feature>
<feature type="compositionally biased region" description="Low complexity" evidence="1">
    <location>
        <begin position="358"/>
        <end position="378"/>
    </location>
</feature>
<feature type="compositionally biased region" description="Basic residues" evidence="1">
    <location>
        <begin position="315"/>
        <end position="333"/>
    </location>
</feature>
<dbReference type="EMBL" id="HBKQ01050189">
    <property type="protein sequence ID" value="CAE2275583.1"/>
    <property type="molecule type" value="Transcribed_RNA"/>
</dbReference>
<feature type="compositionally biased region" description="Low complexity" evidence="1">
    <location>
        <begin position="283"/>
        <end position="294"/>
    </location>
</feature>
<feature type="compositionally biased region" description="Basic and acidic residues" evidence="1">
    <location>
        <begin position="20"/>
        <end position="31"/>
    </location>
</feature>
<feature type="region of interest" description="Disordered" evidence="1">
    <location>
        <begin position="231"/>
        <end position="250"/>
    </location>
</feature>
<dbReference type="AlphaFoldDB" id="A0A7S4JVP6"/>